<keyword evidence="2" id="KW-1185">Reference proteome</keyword>
<dbReference type="STRING" id="568899.SAMN05192534_11330"/>
<dbReference type="InterPro" id="IPR000944">
    <property type="entry name" value="Tscrpt_reg_Rrf2"/>
</dbReference>
<dbReference type="Gene3D" id="1.10.10.10">
    <property type="entry name" value="Winged helix-like DNA-binding domain superfamily/Winged helix DNA-binding domain"/>
    <property type="match status" value="1"/>
</dbReference>
<dbReference type="PANTHER" id="PTHR33221:SF15">
    <property type="entry name" value="HTH-TYPE TRANSCRIPTIONAL REGULATOR YWGB-RELATED"/>
    <property type="match status" value="1"/>
</dbReference>
<sequence>MINSRLSVAIHILSLLAAYPHERLTSEFIAQSVNTNPVVVRRISGLLRKKGLIHTRPGTAGAVIARPPDSIRLLDIYEAVFSDNALFSVHENPNPNCPVGKRIQETLDDTFVRVEEAMKTELANQSLQDITEHLFS</sequence>
<evidence type="ECO:0000313" key="1">
    <source>
        <dbReference type="EMBL" id="SDH85907.1"/>
    </source>
</evidence>
<accession>A0A1G8FUW4</accession>
<protein>
    <submittedName>
        <fullName evidence="1">Transcriptional regulator, BadM/Rrf2 family</fullName>
    </submittedName>
</protein>
<dbReference type="EMBL" id="FNDK01000013">
    <property type="protein sequence ID" value="SDH85907.1"/>
    <property type="molecule type" value="Genomic_DNA"/>
</dbReference>
<dbReference type="OrthoDB" id="213028at2"/>
<dbReference type="SUPFAM" id="SSF46785">
    <property type="entry name" value="Winged helix' DNA-binding domain"/>
    <property type="match status" value="1"/>
</dbReference>
<gene>
    <name evidence="1" type="ORF">SAMN05192534_11330</name>
</gene>
<dbReference type="GO" id="GO:0005829">
    <property type="term" value="C:cytosol"/>
    <property type="evidence" value="ECO:0007669"/>
    <property type="project" value="TreeGrafter"/>
</dbReference>
<dbReference type="Pfam" id="PF02082">
    <property type="entry name" value="Rrf2"/>
    <property type="match status" value="1"/>
</dbReference>
<dbReference type="InterPro" id="IPR036388">
    <property type="entry name" value="WH-like_DNA-bd_sf"/>
</dbReference>
<name>A0A1G8FUW4_9BACI</name>
<reference evidence="1 2" key="1">
    <citation type="submission" date="2016-10" db="EMBL/GenBank/DDBJ databases">
        <authorList>
            <person name="de Groot N.N."/>
        </authorList>
    </citation>
    <scope>NUCLEOTIDE SEQUENCE [LARGE SCALE GENOMIC DNA]</scope>
    <source>
        <strain evidence="1 2">DSM 21632</strain>
    </source>
</reference>
<dbReference type="PROSITE" id="PS51197">
    <property type="entry name" value="HTH_RRF2_2"/>
    <property type="match status" value="1"/>
</dbReference>
<proteinExistence type="predicted"/>
<dbReference type="FunFam" id="1.10.10.10:FF:000138">
    <property type="entry name" value="Rrf2 family transcriptional regulator"/>
    <property type="match status" value="1"/>
</dbReference>
<dbReference type="GO" id="GO:0003700">
    <property type="term" value="F:DNA-binding transcription factor activity"/>
    <property type="evidence" value="ECO:0007669"/>
    <property type="project" value="TreeGrafter"/>
</dbReference>
<dbReference type="RefSeq" id="WP_091273918.1">
    <property type="nucleotide sequence ID" value="NZ_FNDK01000013.1"/>
</dbReference>
<dbReference type="PANTHER" id="PTHR33221">
    <property type="entry name" value="WINGED HELIX-TURN-HELIX TRANSCRIPTIONAL REGULATOR, RRF2 FAMILY"/>
    <property type="match status" value="1"/>
</dbReference>
<organism evidence="1 2">
    <name type="scientific">Alteribacillus persepolensis</name>
    <dbReference type="NCBI Taxonomy" id="568899"/>
    <lineage>
        <taxon>Bacteria</taxon>
        <taxon>Bacillati</taxon>
        <taxon>Bacillota</taxon>
        <taxon>Bacilli</taxon>
        <taxon>Bacillales</taxon>
        <taxon>Bacillaceae</taxon>
        <taxon>Alteribacillus</taxon>
    </lineage>
</organism>
<dbReference type="InterPro" id="IPR036390">
    <property type="entry name" value="WH_DNA-bd_sf"/>
</dbReference>
<dbReference type="Proteomes" id="UP000199163">
    <property type="component" value="Unassembled WGS sequence"/>
</dbReference>
<dbReference type="AlphaFoldDB" id="A0A1G8FUW4"/>
<evidence type="ECO:0000313" key="2">
    <source>
        <dbReference type="Proteomes" id="UP000199163"/>
    </source>
</evidence>